<dbReference type="SUPFAM" id="SSF46785">
    <property type="entry name" value="Winged helix' DNA-binding domain"/>
    <property type="match status" value="1"/>
</dbReference>
<dbReference type="RefSeq" id="WP_220336857.1">
    <property type="nucleotide sequence ID" value="NZ_JAEUAK010000011.1"/>
</dbReference>
<dbReference type="InterPro" id="IPR036390">
    <property type="entry name" value="WH_DNA-bd_sf"/>
</dbReference>
<keyword evidence="3" id="KW-0805">Transcription regulation</keyword>
<organism evidence="8 9">
    <name type="scientific">Rhizobium mesosinicum</name>
    <dbReference type="NCBI Taxonomy" id="335017"/>
    <lineage>
        <taxon>Bacteria</taxon>
        <taxon>Pseudomonadati</taxon>
        <taxon>Pseudomonadota</taxon>
        <taxon>Alphaproteobacteria</taxon>
        <taxon>Hyphomicrobiales</taxon>
        <taxon>Rhizobiaceae</taxon>
        <taxon>Rhizobium/Agrobacterium group</taxon>
        <taxon>Rhizobium</taxon>
    </lineage>
</organism>
<dbReference type="InterPro" id="IPR000847">
    <property type="entry name" value="LysR_HTH_N"/>
</dbReference>
<dbReference type="Gene3D" id="1.10.10.10">
    <property type="entry name" value="Winged helix-like DNA-binding domain superfamily/Winged helix DNA-binding domain"/>
    <property type="match status" value="1"/>
</dbReference>
<evidence type="ECO:0000256" key="1">
    <source>
        <dbReference type="ARBA" id="ARBA00009437"/>
    </source>
</evidence>
<protein>
    <submittedName>
        <fullName evidence="8">LysR family transcriptional regulator</fullName>
    </submittedName>
</protein>
<evidence type="ECO:0000256" key="4">
    <source>
        <dbReference type="ARBA" id="ARBA00023125"/>
    </source>
</evidence>
<dbReference type="Pfam" id="PF00126">
    <property type="entry name" value="HTH_1"/>
    <property type="match status" value="1"/>
</dbReference>
<dbReference type="InterPro" id="IPR036388">
    <property type="entry name" value="WH-like_DNA-bd_sf"/>
</dbReference>
<evidence type="ECO:0000256" key="5">
    <source>
        <dbReference type="ARBA" id="ARBA00023159"/>
    </source>
</evidence>
<dbReference type="Proteomes" id="UP000717752">
    <property type="component" value="Unassembled WGS sequence"/>
</dbReference>
<dbReference type="PROSITE" id="PS50931">
    <property type="entry name" value="HTH_LYSR"/>
    <property type="match status" value="1"/>
</dbReference>
<evidence type="ECO:0000313" key="8">
    <source>
        <dbReference type="EMBL" id="MBW9055541.1"/>
    </source>
</evidence>
<evidence type="ECO:0000256" key="6">
    <source>
        <dbReference type="ARBA" id="ARBA00023163"/>
    </source>
</evidence>
<dbReference type="InterPro" id="IPR037402">
    <property type="entry name" value="YidZ_PBP2"/>
</dbReference>
<gene>
    <name evidence="8" type="ORF">JNB85_24340</name>
</gene>
<name>A0ABS7H164_9HYPH</name>
<comment type="similarity">
    <text evidence="1">Belongs to the LysR transcriptional regulatory family.</text>
</comment>
<dbReference type="SUPFAM" id="SSF53850">
    <property type="entry name" value="Periplasmic binding protein-like II"/>
    <property type="match status" value="1"/>
</dbReference>
<keyword evidence="6" id="KW-0804">Transcription</keyword>
<proteinExistence type="inferred from homology"/>
<dbReference type="CDD" id="cd08417">
    <property type="entry name" value="PBP2_Nitroaromatics_like"/>
    <property type="match status" value="1"/>
</dbReference>
<sequence length="320" mass="34507">MLNETDLSRADLNLLVLFEAVIEEGHVGRAADRLNISPSAVSHGLQRLRRMLNDPLFVRTPRGVVATARAMELSAPVAEILAQVRSVISTAEPFDPARSSRRFTLGAPDGVSAVFLSALLAELEKSAPGIDISICQLLPEQGESAPARAWRNAFTDLEARAMDIAVVPSGDIPARFHSLTLYEEDFVIAMRAGHAFAQEPTLESYIGMRHLVVSLGGDPHGFVDIALEQRGLNRRMALTVPNFMFALAIAGESDMLVAVPRRFATLYAPRFGLVTVDAPLPLPRFRLSAVAPRAAMLDAGLSWLFGMLLSACEVQGPAGS</sequence>
<reference evidence="8 9" key="1">
    <citation type="journal article" date="2021" name="MBio">
        <title>Poor Competitiveness of Bradyrhizobium in Pigeon Pea Root Colonization in Indian Soils.</title>
        <authorList>
            <person name="Chalasani D."/>
            <person name="Basu A."/>
            <person name="Pullabhotla S.V.S.R.N."/>
            <person name="Jorrin B."/>
            <person name="Neal A.L."/>
            <person name="Poole P.S."/>
            <person name="Podile A.R."/>
            <person name="Tkacz A."/>
        </authorList>
    </citation>
    <scope>NUCLEOTIDE SEQUENCE [LARGE SCALE GENOMIC DNA]</scope>
    <source>
        <strain evidence="8 9">HU56</strain>
    </source>
</reference>
<keyword evidence="4" id="KW-0238">DNA-binding</keyword>
<dbReference type="EMBL" id="JAEUAK010000011">
    <property type="protein sequence ID" value="MBW9055541.1"/>
    <property type="molecule type" value="Genomic_DNA"/>
</dbReference>
<dbReference type="InterPro" id="IPR050389">
    <property type="entry name" value="LysR-type_TF"/>
</dbReference>
<evidence type="ECO:0000256" key="2">
    <source>
        <dbReference type="ARBA" id="ARBA00022458"/>
    </source>
</evidence>
<dbReference type="PANTHER" id="PTHR30118:SF15">
    <property type="entry name" value="TRANSCRIPTIONAL REGULATORY PROTEIN"/>
    <property type="match status" value="1"/>
</dbReference>
<dbReference type="InterPro" id="IPR005119">
    <property type="entry name" value="LysR_subst-bd"/>
</dbReference>
<dbReference type="Gene3D" id="3.40.190.10">
    <property type="entry name" value="Periplasmic binding protein-like II"/>
    <property type="match status" value="2"/>
</dbReference>
<evidence type="ECO:0000313" key="9">
    <source>
        <dbReference type="Proteomes" id="UP000717752"/>
    </source>
</evidence>
<keyword evidence="2" id="KW-0536">Nodulation</keyword>
<evidence type="ECO:0000259" key="7">
    <source>
        <dbReference type="PROSITE" id="PS50931"/>
    </source>
</evidence>
<comment type="caution">
    <text evidence="8">The sequence shown here is derived from an EMBL/GenBank/DDBJ whole genome shotgun (WGS) entry which is preliminary data.</text>
</comment>
<dbReference type="PANTHER" id="PTHR30118">
    <property type="entry name" value="HTH-TYPE TRANSCRIPTIONAL REGULATOR LEUO-RELATED"/>
    <property type="match status" value="1"/>
</dbReference>
<keyword evidence="5" id="KW-0010">Activator</keyword>
<dbReference type="Pfam" id="PF03466">
    <property type="entry name" value="LysR_substrate"/>
    <property type="match status" value="1"/>
</dbReference>
<evidence type="ECO:0000256" key="3">
    <source>
        <dbReference type="ARBA" id="ARBA00023015"/>
    </source>
</evidence>
<feature type="domain" description="HTH lysR-type" evidence="7">
    <location>
        <begin position="11"/>
        <end position="67"/>
    </location>
</feature>
<keyword evidence="9" id="KW-1185">Reference proteome</keyword>
<accession>A0ABS7H164</accession>